<name>A0ABT1JBH4_ACTCY</name>
<dbReference type="RefSeq" id="WP_026418664.1">
    <property type="nucleotide sequence ID" value="NZ_AUBJ02000001.1"/>
</dbReference>
<sequence length="374" mass="41065">MTTPFPPTSAPAGDPPFRVLSDPADLPAVPEEVPPTDAQAWCSFVVWVPDRLPTGCVARAGTLRREAPPGRPDGSDVGRSPWSRANPCAYRFEVVGEGRRLRVKQFLYDWAVPALDHPSLWRSRTSARPLDGRHVLWFGVDYLGNRGTSARLGRTMVELSVLDGEFTEEELLDLHRSLRPADADAPSRLAAVPFAELSYWARHHDVEMVVVPTGIWRFDRDGDTAHEGDWVTPPHHAALLGALGLPERLGGLAVDSAARFTNAEGRTEVEVLYSGGPDRGRELRLVAQRTGRGRLVVPPRPSAHEWATRTTTTLRGTTVWLGWIDEDHGPFDCVGRAANGVEFRLVSGSGVGLDRRWFESASTELLAGWDPPAC</sequence>
<evidence type="ECO:0000313" key="3">
    <source>
        <dbReference type="Proteomes" id="UP000791080"/>
    </source>
</evidence>
<reference evidence="2 3" key="2">
    <citation type="submission" date="2022-06" db="EMBL/GenBank/DDBJ databases">
        <title>Genomic Encyclopedia of Type Strains, Phase I: the one thousand microbial genomes (KMG-I) project.</title>
        <authorList>
            <person name="Kyrpides N."/>
        </authorList>
    </citation>
    <scope>NUCLEOTIDE SEQUENCE [LARGE SCALE GENOMIC DNA]</scope>
    <source>
        <strain evidence="2 3">DSM 43889</strain>
    </source>
</reference>
<dbReference type="EMBL" id="AUBJ02000001">
    <property type="protein sequence ID" value="MCP2329793.1"/>
    <property type="molecule type" value="Genomic_DNA"/>
</dbReference>
<comment type="caution">
    <text evidence="2">The sequence shown here is derived from an EMBL/GenBank/DDBJ whole genome shotgun (WGS) entry which is preliminary data.</text>
</comment>
<proteinExistence type="predicted"/>
<gene>
    <name evidence="2" type="ORF">G443_000063</name>
</gene>
<keyword evidence="3" id="KW-1185">Reference proteome</keyword>
<organism evidence="2 3">
    <name type="scientific">Actinoalloteichus caeruleus DSM 43889</name>
    <dbReference type="NCBI Taxonomy" id="1120930"/>
    <lineage>
        <taxon>Bacteria</taxon>
        <taxon>Bacillati</taxon>
        <taxon>Actinomycetota</taxon>
        <taxon>Actinomycetes</taxon>
        <taxon>Pseudonocardiales</taxon>
        <taxon>Pseudonocardiaceae</taxon>
        <taxon>Actinoalloteichus</taxon>
        <taxon>Actinoalloteichus cyanogriseus</taxon>
    </lineage>
</organism>
<evidence type="ECO:0000256" key="1">
    <source>
        <dbReference type="SAM" id="MobiDB-lite"/>
    </source>
</evidence>
<feature type="region of interest" description="Disordered" evidence="1">
    <location>
        <begin position="1"/>
        <end position="32"/>
    </location>
</feature>
<reference evidence="2 3" key="1">
    <citation type="submission" date="2013-07" db="EMBL/GenBank/DDBJ databases">
        <authorList>
            <consortium name="DOE Joint Genome Institute"/>
            <person name="Reeve W."/>
            <person name="Huntemann M."/>
            <person name="Han J."/>
            <person name="Chen A."/>
            <person name="Kyrpides N."/>
            <person name="Mavromatis K."/>
            <person name="Markowitz V."/>
            <person name="Palaniappan K."/>
            <person name="Ivanova N."/>
            <person name="Schaumberg A."/>
            <person name="Pati A."/>
            <person name="Liolios K."/>
            <person name="Nordberg H.P."/>
            <person name="Cantor M.N."/>
            <person name="Hua S.X."/>
            <person name="Woyke T."/>
        </authorList>
    </citation>
    <scope>NUCLEOTIDE SEQUENCE [LARGE SCALE GENOMIC DNA]</scope>
    <source>
        <strain evidence="2 3">DSM 43889</strain>
    </source>
</reference>
<protein>
    <submittedName>
        <fullName evidence="2">Uncharacterized protein</fullName>
    </submittedName>
</protein>
<dbReference type="Proteomes" id="UP000791080">
    <property type="component" value="Unassembled WGS sequence"/>
</dbReference>
<evidence type="ECO:0000313" key="2">
    <source>
        <dbReference type="EMBL" id="MCP2329793.1"/>
    </source>
</evidence>
<accession>A0ABT1JBH4</accession>